<accession>A0ABW4Z9H1</accession>
<keyword evidence="4" id="KW-0804">Transcription</keyword>
<dbReference type="InterPro" id="IPR013324">
    <property type="entry name" value="RNA_pol_sigma_r3/r4-like"/>
</dbReference>
<dbReference type="RefSeq" id="WP_377086708.1">
    <property type="nucleotide sequence ID" value="NZ_JBHSJL010000014.1"/>
</dbReference>
<proteinExistence type="inferred from homology"/>
<feature type="domain" description="RNA polymerase sigma-70 region 2" evidence="5">
    <location>
        <begin position="17"/>
        <end position="81"/>
    </location>
</feature>
<dbReference type="Gene3D" id="1.10.10.10">
    <property type="entry name" value="Winged helix-like DNA-binding domain superfamily/Winged helix DNA-binding domain"/>
    <property type="match status" value="1"/>
</dbReference>
<keyword evidence="3" id="KW-0731">Sigma factor</keyword>
<dbReference type="Gene3D" id="1.10.1740.10">
    <property type="match status" value="1"/>
</dbReference>
<dbReference type="PANTHER" id="PTHR43133">
    <property type="entry name" value="RNA POLYMERASE ECF-TYPE SIGMA FACTO"/>
    <property type="match status" value="1"/>
</dbReference>
<dbReference type="NCBIfam" id="TIGR02937">
    <property type="entry name" value="sigma70-ECF"/>
    <property type="match status" value="1"/>
</dbReference>
<reference evidence="7" key="1">
    <citation type="journal article" date="2019" name="Int. J. Syst. Evol. Microbiol.">
        <title>The Global Catalogue of Microorganisms (GCM) 10K type strain sequencing project: providing services to taxonomists for standard genome sequencing and annotation.</title>
        <authorList>
            <consortium name="The Broad Institute Genomics Platform"/>
            <consortium name="The Broad Institute Genome Sequencing Center for Infectious Disease"/>
            <person name="Wu L."/>
            <person name="Ma J."/>
        </authorList>
    </citation>
    <scope>NUCLEOTIDE SEQUENCE [LARGE SCALE GENOMIC DNA]</scope>
    <source>
        <strain evidence="7">CCUG 57942</strain>
    </source>
</reference>
<evidence type="ECO:0000256" key="3">
    <source>
        <dbReference type="ARBA" id="ARBA00023082"/>
    </source>
</evidence>
<dbReference type="InterPro" id="IPR036388">
    <property type="entry name" value="WH-like_DNA-bd_sf"/>
</dbReference>
<gene>
    <name evidence="6" type="ORF">ACFSW8_06665</name>
</gene>
<dbReference type="SUPFAM" id="SSF88659">
    <property type="entry name" value="Sigma3 and sigma4 domains of RNA polymerase sigma factors"/>
    <property type="match status" value="1"/>
</dbReference>
<dbReference type="InterPro" id="IPR014284">
    <property type="entry name" value="RNA_pol_sigma-70_dom"/>
</dbReference>
<comment type="similarity">
    <text evidence="1">Belongs to the sigma-70 factor family. ECF subfamily.</text>
</comment>
<keyword evidence="7" id="KW-1185">Reference proteome</keyword>
<sequence>MNPHSQELHHFVKQLLEHQAALRAFIVSLMPGSDDAEDVLQNTNVIIWEKMHDFEPGTNFRAWIFAIARNTVKAQFKANKRNQATGVDEELIMAIDAIWNKRNSESTKLKQKALDRCLEKLKATEKELIQVRYSKGTNIEQYAHQIGRSADSLRTTISRVRAKLRDCVQRRLQHEGGAL</sequence>
<evidence type="ECO:0000256" key="1">
    <source>
        <dbReference type="ARBA" id="ARBA00010641"/>
    </source>
</evidence>
<dbReference type="NCBIfam" id="TIGR02989">
    <property type="entry name" value="Sig-70_gvs1"/>
    <property type="match status" value="1"/>
</dbReference>
<dbReference type="PANTHER" id="PTHR43133:SF51">
    <property type="entry name" value="RNA POLYMERASE SIGMA FACTOR"/>
    <property type="match status" value="1"/>
</dbReference>
<dbReference type="InterPro" id="IPR014331">
    <property type="entry name" value="RNA_pol_sigma70_ECF_RHOBA"/>
</dbReference>
<dbReference type="InterPro" id="IPR039425">
    <property type="entry name" value="RNA_pol_sigma-70-like"/>
</dbReference>
<evidence type="ECO:0000259" key="5">
    <source>
        <dbReference type="Pfam" id="PF04542"/>
    </source>
</evidence>
<organism evidence="6 7">
    <name type="scientific">Rubritalea tangerina</name>
    <dbReference type="NCBI Taxonomy" id="430798"/>
    <lineage>
        <taxon>Bacteria</taxon>
        <taxon>Pseudomonadati</taxon>
        <taxon>Verrucomicrobiota</taxon>
        <taxon>Verrucomicrobiia</taxon>
        <taxon>Verrucomicrobiales</taxon>
        <taxon>Rubritaleaceae</taxon>
        <taxon>Rubritalea</taxon>
    </lineage>
</organism>
<evidence type="ECO:0000313" key="7">
    <source>
        <dbReference type="Proteomes" id="UP001597389"/>
    </source>
</evidence>
<dbReference type="Pfam" id="PF04542">
    <property type="entry name" value="Sigma70_r2"/>
    <property type="match status" value="1"/>
</dbReference>
<dbReference type="Proteomes" id="UP001597389">
    <property type="component" value="Unassembled WGS sequence"/>
</dbReference>
<comment type="caution">
    <text evidence="6">The sequence shown here is derived from an EMBL/GenBank/DDBJ whole genome shotgun (WGS) entry which is preliminary data.</text>
</comment>
<dbReference type="EMBL" id="JBHUJB010000028">
    <property type="protein sequence ID" value="MFD2158573.1"/>
    <property type="molecule type" value="Genomic_DNA"/>
</dbReference>
<protein>
    <submittedName>
        <fullName evidence="6">Sigma-70 family RNA polymerase sigma factor</fullName>
    </submittedName>
</protein>
<dbReference type="InterPro" id="IPR013325">
    <property type="entry name" value="RNA_pol_sigma_r2"/>
</dbReference>
<dbReference type="SUPFAM" id="SSF88946">
    <property type="entry name" value="Sigma2 domain of RNA polymerase sigma factors"/>
    <property type="match status" value="1"/>
</dbReference>
<evidence type="ECO:0000256" key="2">
    <source>
        <dbReference type="ARBA" id="ARBA00023015"/>
    </source>
</evidence>
<evidence type="ECO:0000256" key="4">
    <source>
        <dbReference type="ARBA" id="ARBA00023163"/>
    </source>
</evidence>
<evidence type="ECO:0000313" key="6">
    <source>
        <dbReference type="EMBL" id="MFD2158573.1"/>
    </source>
</evidence>
<dbReference type="InterPro" id="IPR007627">
    <property type="entry name" value="RNA_pol_sigma70_r2"/>
</dbReference>
<keyword evidence="2" id="KW-0805">Transcription regulation</keyword>
<name>A0ABW4Z9H1_9BACT</name>